<evidence type="ECO:0000313" key="4">
    <source>
        <dbReference type="Proteomes" id="UP000260823"/>
    </source>
</evidence>
<gene>
    <name evidence="3" type="ORF">DYU05_13665</name>
</gene>
<dbReference type="OrthoDB" id="9797795at2"/>
<keyword evidence="2 3" id="KW-0808">Transferase</keyword>
<name>A0A3E2NRN8_9SPHI</name>
<dbReference type="EMBL" id="QWDE01000002">
    <property type="protein sequence ID" value="RFZ83540.1"/>
    <property type="molecule type" value="Genomic_DNA"/>
</dbReference>
<evidence type="ECO:0000256" key="2">
    <source>
        <dbReference type="ARBA" id="ARBA00022679"/>
    </source>
</evidence>
<keyword evidence="1" id="KW-0328">Glycosyltransferase</keyword>
<dbReference type="GO" id="GO:0008713">
    <property type="term" value="F:ADP-heptose-lipopolysaccharide heptosyltransferase activity"/>
    <property type="evidence" value="ECO:0007669"/>
    <property type="project" value="TreeGrafter"/>
</dbReference>
<organism evidence="3 4">
    <name type="scientific">Mucilaginibacter terrenus</name>
    <dbReference type="NCBI Taxonomy" id="2482727"/>
    <lineage>
        <taxon>Bacteria</taxon>
        <taxon>Pseudomonadati</taxon>
        <taxon>Bacteroidota</taxon>
        <taxon>Sphingobacteriia</taxon>
        <taxon>Sphingobacteriales</taxon>
        <taxon>Sphingobacteriaceae</taxon>
        <taxon>Mucilaginibacter</taxon>
    </lineage>
</organism>
<dbReference type="GO" id="GO:0009244">
    <property type="term" value="P:lipopolysaccharide core region biosynthetic process"/>
    <property type="evidence" value="ECO:0007669"/>
    <property type="project" value="TreeGrafter"/>
</dbReference>
<dbReference type="InterPro" id="IPR002201">
    <property type="entry name" value="Glyco_trans_9"/>
</dbReference>
<accession>A0A3E2NRN8</accession>
<evidence type="ECO:0000256" key="1">
    <source>
        <dbReference type="ARBA" id="ARBA00022676"/>
    </source>
</evidence>
<dbReference type="AlphaFoldDB" id="A0A3E2NRN8"/>
<proteinExistence type="predicted"/>
<comment type="caution">
    <text evidence="3">The sequence shown here is derived from an EMBL/GenBank/DDBJ whole genome shotgun (WGS) entry which is preliminary data.</text>
</comment>
<dbReference type="SUPFAM" id="SSF53756">
    <property type="entry name" value="UDP-Glycosyltransferase/glycogen phosphorylase"/>
    <property type="match status" value="1"/>
</dbReference>
<protein>
    <submittedName>
        <fullName evidence="3">Lipopolysaccharide heptosyltransferase family protein</fullName>
    </submittedName>
</protein>
<evidence type="ECO:0000313" key="3">
    <source>
        <dbReference type="EMBL" id="RFZ83540.1"/>
    </source>
</evidence>
<dbReference type="PANTHER" id="PTHR30160:SF15">
    <property type="entry name" value="GLYCOSYLTRANSFERASE HI_0523-RELATED"/>
    <property type="match status" value="1"/>
</dbReference>
<sequence>MPGKRVNKLSHILISRTDAIGDVVLTLPVAGYLKELFPGIRVSFLGKAYTGPVIKCSAYVDEYIDYTDLLTMAADEQVSILKSKNIDAVVHVFPNKHVAHLVKKAGIKLRIGTTNRVFHWFTCNKLVKLSRKRSDLHEAQLNLILLKPLGLKLVPTLKEIVAHNLFKPTVPLPETLASLLSTSKRNVIFHPRSNGSGAEWSLEKFKQLAAILPQDKFLIFITGSEKESVLLKEWLKTLPSNVTNVTGQMSLDELIAFISKVDGLVASGTGPLHLAAALGINTIGLFPAKRPIHAGRWAPLGKKVSVIESEGDTLDSIQVDTVSENITSWL</sequence>
<dbReference type="InterPro" id="IPR051199">
    <property type="entry name" value="LPS_LOS_Heptosyltrfase"/>
</dbReference>
<keyword evidence="4" id="KW-1185">Reference proteome</keyword>
<dbReference type="CDD" id="cd03789">
    <property type="entry name" value="GT9_LPS_heptosyltransferase"/>
    <property type="match status" value="1"/>
</dbReference>
<dbReference type="Pfam" id="PF01075">
    <property type="entry name" value="Glyco_transf_9"/>
    <property type="match status" value="1"/>
</dbReference>
<dbReference type="Gene3D" id="3.40.50.2000">
    <property type="entry name" value="Glycogen Phosphorylase B"/>
    <property type="match status" value="2"/>
</dbReference>
<dbReference type="GO" id="GO:0005829">
    <property type="term" value="C:cytosol"/>
    <property type="evidence" value="ECO:0007669"/>
    <property type="project" value="TreeGrafter"/>
</dbReference>
<dbReference type="Proteomes" id="UP000260823">
    <property type="component" value="Unassembled WGS sequence"/>
</dbReference>
<reference evidence="3 4" key="1">
    <citation type="submission" date="2018-08" db="EMBL/GenBank/DDBJ databases">
        <title>Mucilaginibacter terrae sp. nov., isolated from manganese diggings.</title>
        <authorList>
            <person name="Huang Y."/>
            <person name="Zhou Z."/>
        </authorList>
    </citation>
    <scope>NUCLEOTIDE SEQUENCE [LARGE SCALE GENOMIC DNA]</scope>
    <source>
        <strain evidence="3 4">ZH6</strain>
    </source>
</reference>
<dbReference type="PANTHER" id="PTHR30160">
    <property type="entry name" value="TETRAACYLDISACCHARIDE 4'-KINASE-RELATED"/>
    <property type="match status" value="1"/>
</dbReference>